<reference evidence="1" key="1">
    <citation type="submission" date="2016-10" db="EMBL/GenBank/DDBJ databases">
        <authorList>
            <person name="de Groot N.N."/>
        </authorList>
    </citation>
    <scope>NUCLEOTIDE SEQUENCE</scope>
</reference>
<evidence type="ECO:0000313" key="1">
    <source>
        <dbReference type="EMBL" id="SFV87985.1"/>
    </source>
</evidence>
<protein>
    <submittedName>
        <fullName evidence="1">Uncharacterized protein</fullName>
    </submittedName>
</protein>
<sequence>MVIASTSRSLYQQAVNQIERNKLKIPQPYDNILQELDEKLKHMIVSHTPQRKLSGGLHEETGAGYVAKHGGLVYRKTLNSEFTIKNAMSIVDEQVQNIVLEHISNYKNTKEAFNEENLQTLKLGKNLIKRVRVLQSKIKITKKQTAEDVLQQTKFGVKDKSGKIFKYMSYGNTHHVEIIKNTKTEKVKGKFVTMMEASHRAKGINMPKQPIIKVNHGDEWEFLMALHINDTVSVEQDDERVFYRVQKLDVGSKRFVLRLNTASTLSNKDEELYIGISEENFDKYQIKLHKINAIGGLIDD</sequence>
<accession>A0A1W1E201</accession>
<dbReference type="AlphaFoldDB" id="A0A1W1E201"/>
<organism evidence="1">
    <name type="scientific">hydrothermal vent metagenome</name>
    <dbReference type="NCBI Taxonomy" id="652676"/>
    <lineage>
        <taxon>unclassified sequences</taxon>
        <taxon>metagenomes</taxon>
        <taxon>ecological metagenomes</taxon>
    </lineage>
</organism>
<name>A0A1W1E201_9ZZZZ</name>
<gene>
    <name evidence="1" type="ORF">MNB_SUP05-SYMBIONT-5-462</name>
</gene>
<proteinExistence type="predicted"/>
<dbReference type="EMBL" id="FPHZ01000123">
    <property type="protein sequence ID" value="SFV87985.1"/>
    <property type="molecule type" value="Genomic_DNA"/>
</dbReference>